<dbReference type="InterPro" id="IPR026444">
    <property type="entry name" value="Secre_tail"/>
</dbReference>
<dbReference type="Proteomes" id="UP000179243">
    <property type="component" value="Unassembled WGS sequence"/>
</dbReference>
<sequence length="667" mass="74564">MFLVYIVQTGDSAQISELNAFYRSGQVFITWKEPAVDSGTLFIIYSSSNQISSLNAMDVKRVSDVCRKSATDWWKDPDKYLSDSPYPIGFIIEDGGTPIIADGLFVHTVTFNEEGNRYYSVVVKDTNGVIDSSISAGQNTLTQPVEQRVAPIEPIWQEGLNDKPLPGSGVGKTIRLFLHAKGGSGLKHFLAFGDSSMGWREGLPFKFGVENSQYADYIKIRPNDQAWIRRILTEANDGYNKINPAIHTFWYGYNNKIINPDSMSSGISVNYTERILLWMLDWAKRYYSPDTNRTYLFGSSMGGCGGISFGLRHPEIFAGISVHVPNPSYHENNAWRLTAYCGPLSILTNEQVSLENRMDGPLFVENNRNRNLPYLVIVNGRNDGSIPWENVPAFYHSLNNSRHGYIAAWNNGNHSGTVPLVPDDIYVYTYCNGFGEDIALNKSYPAFSRSSADEDPGNGDSANGDIAGYMNRGLKWRNVMDSSNMWKVDIIPDTMLQLPITVDITIRRPQRFLPVAGTMLNAVNIALSDSTAIQDKEIYVDDDNLATITEYQLTSMLGNRLVVNNTLSKIDENARKTSRKGIDITVFPNPFNPSVTLDFTEKQKNANIEIRIYNAKGVLVDDLTSIVQNIRTYSPIVWKADKCPSGIYVIKVKAGKKVLSKTITLLR</sequence>
<name>A0A1F7FEU7_UNCRA</name>
<accession>A0A1F7FEU7</accession>
<protein>
    <recommendedName>
        <fullName evidence="1">Secretion system C-terminal sorting domain-containing protein</fullName>
    </recommendedName>
</protein>
<dbReference type="NCBIfam" id="TIGR04183">
    <property type="entry name" value="Por_Secre_tail"/>
    <property type="match status" value="1"/>
</dbReference>
<dbReference type="Pfam" id="PF18962">
    <property type="entry name" value="Por_Secre_tail"/>
    <property type="match status" value="1"/>
</dbReference>
<organism evidence="2 3">
    <name type="scientific">Candidatus Raymondbacteria bacterium RIFOXYD12_FULL_49_13</name>
    <dbReference type="NCBI Taxonomy" id="1817890"/>
    <lineage>
        <taxon>Bacteria</taxon>
        <taxon>Raymondiibacteriota</taxon>
    </lineage>
</organism>
<proteinExistence type="predicted"/>
<dbReference type="EMBL" id="MFYX01000061">
    <property type="protein sequence ID" value="OGK05121.1"/>
    <property type="molecule type" value="Genomic_DNA"/>
</dbReference>
<gene>
    <name evidence="2" type="ORF">A2519_13415</name>
</gene>
<feature type="domain" description="Secretion system C-terminal sorting" evidence="1">
    <location>
        <begin position="586"/>
        <end position="663"/>
    </location>
</feature>
<dbReference type="SUPFAM" id="SSF53474">
    <property type="entry name" value="alpha/beta-Hydrolases"/>
    <property type="match status" value="1"/>
</dbReference>
<dbReference type="Gene3D" id="3.40.50.1820">
    <property type="entry name" value="alpha/beta hydrolase"/>
    <property type="match status" value="1"/>
</dbReference>
<evidence type="ECO:0000313" key="2">
    <source>
        <dbReference type="EMBL" id="OGK05121.1"/>
    </source>
</evidence>
<evidence type="ECO:0000313" key="3">
    <source>
        <dbReference type="Proteomes" id="UP000179243"/>
    </source>
</evidence>
<dbReference type="InterPro" id="IPR029058">
    <property type="entry name" value="AB_hydrolase_fold"/>
</dbReference>
<evidence type="ECO:0000259" key="1">
    <source>
        <dbReference type="Pfam" id="PF18962"/>
    </source>
</evidence>
<dbReference type="AlphaFoldDB" id="A0A1F7FEU7"/>
<reference evidence="2 3" key="1">
    <citation type="journal article" date="2016" name="Nat. Commun.">
        <title>Thousands of microbial genomes shed light on interconnected biogeochemical processes in an aquifer system.</title>
        <authorList>
            <person name="Anantharaman K."/>
            <person name="Brown C.T."/>
            <person name="Hug L.A."/>
            <person name="Sharon I."/>
            <person name="Castelle C.J."/>
            <person name="Probst A.J."/>
            <person name="Thomas B.C."/>
            <person name="Singh A."/>
            <person name="Wilkins M.J."/>
            <person name="Karaoz U."/>
            <person name="Brodie E.L."/>
            <person name="Williams K.H."/>
            <person name="Hubbard S.S."/>
            <person name="Banfield J.F."/>
        </authorList>
    </citation>
    <scope>NUCLEOTIDE SEQUENCE [LARGE SCALE GENOMIC DNA]</scope>
</reference>
<comment type="caution">
    <text evidence="2">The sequence shown here is derived from an EMBL/GenBank/DDBJ whole genome shotgun (WGS) entry which is preliminary data.</text>
</comment>